<feature type="signal peptide" evidence="1">
    <location>
        <begin position="1"/>
        <end position="25"/>
    </location>
</feature>
<accession>A0A1Y2H9R5</accession>
<comment type="caution">
    <text evidence="2">The sequence shown here is derived from an EMBL/GenBank/DDBJ whole genome shotgun (WGS) entry which is preliminary data.</text>
</comment>
<name>A0A1Y2H9R5_9FUNG</name>
<evidence type="ECO:0000313" key="3">
    <source>
        <dbReference type="Proteomes" id="UP000193411"/>
    </source>
</evidence>
<keyword evidence="3" id="KW-1185">Reference proteome</keyword>
<reference evidence="2 3" key="1">
    <citation type="submission" date="2016-07" db="EMBL/GenBank/DDBJ databases">
        <title>Pervasive Adenine N6-methylation of Active Genes in Fungi.</title>
        <authorList>
            <consortium name="DOE Joint Genome Institute"/>
            <person name="Mondo S.J."/>
            <person name="Dannebaum R.O."/>
            <person name="Kuo R.C."/>
            <person name="Labutti K."/>
            <person name="Haridas S."/>
            <person name="Kuo A."/>
            <person name="Salamov A."/>
            <person name="Ahrendt S.R."/>
            <person name="Lipzen A."/>
            <person name="Sullivan W."/>
            <person name="Andreopoulos W.B."/>
            <person name="Clum A."/>
            <person name="Lindquist E."/>
            <person name="Daum C."/>
            <person name="Ramamoorthy G.K."/>
            <person name="Gryganskyi A."/>
            <person name="Culley D."/>
            <person name="Magnuson J.K."/>
            <person name="James T.Y."/>
            <person name="O'Malley M.A."/>
            <person name="Stajich J.E."/>
            <person name="Spatafora J.W."/>
            <person name="Visel A."/>
            <person name="Grigoriev I.V."/>
        </authorList>
    </citation>
    <scope>NUCLEOTIDE SEQUENCE [LARGE SCALE GENOMIC DNA]</scope>
    <source>
        <strain evidence="2 3">PL171</strain>
    </source>
</reference>
<dbReference type="Proteomes" id="UP000193411">
    <property type="component" value="Unassembled WGS sequence"/>
</dbReference>
<keyword evidence="1" id="KW-0732">Signal</keyword>
<sequence>MMSQLKLLVFTLMAVMLLAAMPCEAAPVNDTSLRHPHVEKRFVKAWIDRKIINPIVDKQIAPIIRTQVLTSVQAAKPDILDEIPAAFRGTLAEILGVAPIVGNEAKCGWLQPLCNAILRPLDRIVVEVKQRARVEVDRVLQNSTVRCTEAAIRGIKKQLFLDASSKDALLGKRWLKGWYQGKINHFMSNVMAEIRPEVHAIFVDETNRYLSALPAILQSNINKFLPDSLKPTSSDLGSRPSKRGVMDAIRRKVREWEARIVSRVHKTIEDVMLGLEDTVMETIRKAARKAVAEKLPFYEVDDAKFKN</sequence>
<gene>
    <name evidence="2" type="ORF">BCR44DRAFT_1272934</name>
</gene>
<evidence type="ECO:0008006" key="4">
    <source>
        <dbReference type="Google" id="ProtNLM"/>
    </source>
</evidence>
<dbReference type="OrthoDB" id="5701818at2759"/>
<feature type="chain" id="PRO_5011009131" description="Root hair defective 3 GTP-binding protein-domain-containing protein" evidence="1">
    <location>
        <begin position="26"/>
        <end position="307"/>
    </location>
</feature>
<dbReference type="EMBL" id="MCFL01000061">
    <property type="protein sequence ID" value="ORZ31328.1"/>
    <property type="molecule type" value="Genomic_DNA"/>
</dbReference>
<dbReference type="AlphaFoldDB" id="A0A1Y2H9R5"/>
<organism evidence="2 3">
    <name type="scientific">Catenaria anguillulae PL171</name>
    <dbReference type="NCBI Taxonomy" id="765915"/>
    <lineage>
        <taxon>Eukaryota</taxon>
        <taxon>Fungi</taxon>
        <taxon>Fungi incertae sedis</taxon>
        <taxon>Blastocladiomycota</taxon>
        <taxon>Blastocladiomycetes</taxon>
        <taxon>Blastocladiales</taxon>
        <taxon>Catenariaceae</taxon>
        <taxon>Catenaria</taxon>
    </lineage>
</organism>
<evidence type="ECO:0000256" key="1">
    <source>
        <dbReference type="SAM" id="SignalP"/>
    </source>
</evidence>
<evidence type="ECO:0000313" key="2">
    <source>
        <dbReference type="EMBL" id="ORZ31328.1"/>
    </source>
</evidence>
<proteinExistence type="predicted"/>
<protein>
    <recommendedName>
        <fullName evidence="4">Root hair defective 3 GTP-binding protein-domain-containing protein</fullName>
    </recommendedName>
</protein>